<evidence type="ECO:0000259" key="1">
    <source>
        <dbReference type="Pfam" id="PF21194"/>
    </source>
</evidence>
<dbReference type="Pfam" id="PF21194">
    <property type="entry name" value="TadZ-like_ARD"/>
    <property type="match status" value="1"/>
</dbReference>
<dbReference type="EMBL" id="DWZA01000100">
    <property type="protein sequence ID" value="HJA72265.1"/>
    <property type="molecule type" value="Genomic_DNA"/>
</dbReference>
<feature type="domain" description="TadZ-like receiver" evidence="1">
    <location>
        <begin position="1"/>
        <end position="107"/>
    </location>
</feature>
<proteinExistence type="predicted"/>
<evidence type="ECO:0000313" key="2">
    <source>
        <dbReference type="EMBL" id="HJA72265.1"/>
    </source>
</evidence>
<reference evidence="2" key="2">
    <citation type="submission" date="2021-04" db="EMBL/GenBank/DDBJ databases">
        <authorList>
            <person name="Gilroy R."/>
        </authorList>
    </citation>
    <scope>NUCLEOTIDE SEQUENCE</scope>
    <source>
        <strain evidence="2">CHK178-16964</strain>
    </source>
</reference>
<dbReference type="Gene3D" id="3.40.50.300">
    <property type="entry name" value="P-loop containing nucleotide triphosphate hydrolases"/>
    <property type="match status" value="1"/>
</dbReference>
<dbReference type="Gene3D" id="3.40.50.10850">
    <property type="entry name" value="Ntrc-like two-domain protein"/>
    <property type="match status" value="1"/>
</dbReference>
<name>A0A9D2KQA5_9FIRM</name>
<dbReference type="InterPro" id="IPR027417">
    <property type="entry name" value="P-loop_NTPase"/>
</dbReference>
<evidence type="ECO:0000313" key="3">
    <source>
        <dbReference type="Proteomes" id="UP000823900"/>
    </source>
</evidence>
<comment type="caution">
    <text evidence="2">The sequence shown here is derived from an EMBL/GenBank/DDBJ whole genome shotgun (WGS) entry which is preliminary data.</text>
</comment>
<protein>
    <recommendedName>
        <fullName evidence="1">TadZ-like receiver domain-containing protein</fullName>
    </recommendedName>
</protein>
<reference evidence="2" key="1">
    <citation type="journal article" date="2021" name="PeerJ">
        <title>Extensive microbial diversity within the chicken gut microbiome revealed by metagenomics and culture.</title>
        <authorList>
            <person name="Gilroy R."/>
            <person name="Ravi A."/>
            <person name="Getino M."/>
            <person name="Pursley I."/>
            <person name="Horton D.L."/>
            <person name="Alikhan N.F."/>
            <person name="Baker D."/>
            <person name="Gharbi K."/>
            <person name="Hall N."/>
            <person name="Watson M."/>
            <person name="Adriaenssens E.M."/>
            <person name="Foster-Nyarko E."/>
            <person name="Jarju S."/>
            <person name="Secka A."/>
            <person name="Antonio M."/>
            <person name="Oren A."/>
            <person name="Chaudhuri R.R."/>
            <person name="La Ragione R."/>
            <person name="Hildebrand F."/>
            <person name="Pallen M.J."/>
        </authorList>
    </citation>
    <scope>NUCLEOTIDE SEQUENCE</scope>
    <source>
        <strain evidence="2">CHK178-16964</strain>
    </source>
</reference>
<sequence>MKKVMAVYDTDPFYAERFADFINRREKIPMAVMAFTSMERLKKYGETHDIEILLVSSQADKKAVEDIKAAQVVVLSDGSPESGEEEYPAVYKYQSSDKIIREVMACYGEEAALGDPYPLMGTAKILCVYSPVNRCQKTSFALTLGQILAEEDRTLYINLEDFSGMSALMNEMFTGSISDLLYYYRQGQCSWARLSSMIYTWGDLDYIPPARYPEDLSQTEGTYLAGFLSDLAKTSVYRMIVVDAGQSGKTAVDIMEVCDVVYMPVREDFISQAKIGEFEKYLEVSGRGYLAGKIRKLRLPARQRVSRETTFIKGLAWSELGDYVRSILKGGGYDGSDS</sequence>
<dbReference type="SUPFAM" id="SSF52540">
    <property type="entry name" value="P-loop containing nucleoside triphosphate hydrolases"/>
    <property type="match status" value="1"/>
</dbReference>
<gene>
    <name evidence="2" type="ORF">IAA07_11950</name>
</gene>
<organism evidence="2 3">
    <name type="scientific">Candidatus Lachnoclostridium stercoravium</name>
    <dbReference type="NCBI Taxonomy" id="2838633"/>
    <lineage>
        <taxon>Bacteria</taxon>
        <taxon>Bacillati</taxon>
        <taxon>Bacillota</taxon>
        <taxon>Clostridia</taxon>
        <taxon>Lachnospirales</taxon>
        <taxon>Lachnospiraceae</taxon>
    </lineage>
</organism>
<dbReference type="Proteomes" id="UP000823900">
    <property type="component" value="Unassembled WGS sequence"/>
</dbReference>
<accession>A0A9D2KQA5</accession>
<dbReference type="InterPro" id="IPR049086">
    <property type="entry name" value="TadZ-like_ARD"/>
</dbReference>
<dbReference type="AlphaFoldDB" id="A0A9D2KQA5"/>